<dbReference type="GO" id="GO:0046872">
    <property type="term" value="F:metal ion binding"/>
    <property type="evidence" value="ECO:0007669"/>
    <property type="project" value="UniProtKB-KW"/>
</dbReference>
<name>A0A382WXS1_9ZZZZ</name>
<dbReference type="GO" id="GO:0008254">
    <property type="term" value="F:3'-nucleotidase activity"/>
    <property type="evidence" value="ECO:0007669"/>
    <property type="project" value="TreeGrafter"/>
</dbReference>
<evidence type="ECO:0000256" key="1">
    <source>
        <dbReference type="ARBA" id="ARBA00011062"/>
    </source>
</evidence>
<evidence type="ECO:0000259" key="7">
    <source>
        <dbReference type="Pfam" id="PF01975"/>
    </source>
</evidence>
<reference evidence="8" key="1">
    <citation type="submission" date="2018-05" db="EMBL/GenBank/DDBJ databases">
        <authorList>
            <person name="Lanie J.A."/>
            <person name="Ng W.-L."/>
            <person name="Kazmierczak K.M."/>
            <person name="Andrzejewski T.M."/>
            <person name="Davidsen T.M."/>
            <person name="Wayne K.J."/>
            <person name="Tettelin H."/>
            <person name="Glass J.I."/>
            <person name="Rusch D."/>
            <person name="Podicherti R."/>
            <person name="Tsui H.-C.T."/>
            <person name="Winkler M.E."/>
        </authorList>
    </citation>
    <scope>NUCLEOTIDE SEQUENCE</scope>
</reference>
<keyword evidence="4" id="KW-0547">Nucleotide-binding</keyword>
<evidence type="ECO:0000256" key="6">
    <source>
        <dbReference type="SAM" id="MobiDB-lite"/>
    </source>
</evidence>
<gene>
    <name evidence="8" type="ORF">METZ01_LOCUS416561</name>
</gene>
<keyword evidence="3" id="KW-0479">Metal-binding</keyword>
<keyword evidence="2" id="KW-0963">Cytoplasm</keyword>
<dbReference type="PANTHER" id="PTHR30457:SF12">
    <property type="entry name" value="5'_3'-NUCLEOTIDASE SURE"/>
    <property type="match status" value="1"/>
</dbReference>
<dbReference type="Pfam" id="PF01975">
    <property type="entry name" value="SurE"/>
    <property type="match status" value="1"/>
</dbReference>
<feature type="domain" description="Survival protein SurE-like phosphatase/nucleotidase" evidence="7">
    <location>
        <begin position="3"/>
        <end position="197"/>
    </location>
</feature>
<dbReference type="InterPro" id="IPR030048">
    <property type="entry name" value="SurE"/>
</dbReference>
<dbReference type="GO" id="GO:0008253">
    <property type="term" value="F:5'-nucleotidase activity"/>
    <property type="evidence" value="ECO:0007669"/>
    <property type="project" value="TreeGrafter"/>
</dbReference>
<dbReference type="InterPro" id="IPR002828">
    <property type="entry name" value="SurE-like_Pase/nucleotidase"/>
</dbReference>
<evidence type="ECO:0000256" key="4">
    <source>
        <dbReference type="ARBA" id="ARBA00022741"/>
    </source>
</evidence>
<dbReference type="GO" id="GO:0004309">
    <property type="term" value="F:exopolyphosphatase activity"/>
    <property type="evidence" value="ECO:0007669"/>
    <property type="project" value="TreeGrafter"/>
</dbReference>
<feature type="region of interest" description="Disordered" evidence="6">
    <location>
        <begin position="196"/>
        <end position="233"/>
    </location>
</feature>
<evidence type="ECO:0000313" key="8">
    <source>
        <dbReference type="EMBL" id="SVD63707.1"/>
    </source>
</evidence>
<dbReference type="NCBIfam" id="TIGR00087">
    <property type="entry name" value="surE"/>
    <property type="match status" value="1"/>
</dbReference>
<dbReference type="AlphaFoldDB" id="A0A382WXS1"/>
<dbReference type="GO" id="GO:0000166">
    <property type="term" value="F:nucleotide binding"/>
    <property type="evidence" value="ECO:0007669"/>
    <property type="project" value="UniProtKB-KW"/>
</dbReference>
<sequence length="233" mass="24387">MHILVTNDDGIDSVGLHELARTMADLGKVTVVAPDQEYSGFGAALGPVHLIRPEVHRARVEGVETAWAVSGPPALCVMYANLRVFGEPFDLVVSGINPGSNVGRSVYHSGTVGAALTARNGGISGVAVSQAVSEWGVEGQGIDEVLDRQLWGTAAGVAHTAVAALIADLPATPTVLNINVPNLPIEEVKGWRFTQVGGPPPRTLASARLEPKPGHEESFRVKMSWGDPAELPA</sequence>
<keyword evidence="5" id="KW-0378">Hydrolase</keyword>
<dbReference type="InterPro" id="IPR036523">
    <property type="entry name" value="SurE-like_sf"/>
</dbReference>
<dbReference type="EMBL" id="UINC01163408">
    <property type="protein sequence ID" value="SVD63707.1"/>
    <property type="molecule type" value="Genomic_DNA"/>
</dbReference>
<accession>A0A382WXS1</accession>
<comment type="similarity">
    <text evidence="1">Belongs to the SurE nucleotidase family.</text>
</comment>
<dbReference type="Gene3D" id="3.40.1210.10">
    <property type="entry name" value="Survival protein SurE-like phosphatase/nucleotidase"/>
    <property type="match status" value="1"/>
</dbReference>
<feature type="compositionally biased region" description="Basic and acidic residues" evidence="6">
    <location>
        <begin position="209"/>
        <end position="220"/>
    </location>
</feature>
<feature type="non-terminal residue" evidence="8">
    <location>
        <position position="233"/>
    </location>
</feature>
<dbReference type="SUPFAM" id="SSF64167">
    <property type="entry name" value="SurE-like"/>
    <property type="match status" value="1"/>
</dbReference>
<dbReference type="PANTHER" id="PTHR30457">
    <property type="entry name" value="5'-NUCLEOTIDASE SURE"/>
    <property type="match status" value="1"/>
</dbReference>
<evidence type="ECO:0000256" key="5">
    <source>
        <dbReference type="ARBA" id="ARBA00022801"/>
    </source>
</evidence>
<evidence type="ECO:0000256" key="2">
    <source>
        <dbReference type="ARBA" id="ARBA00022490"/>
    </source>
</evidence>
<evidence type="ECO:0000256" key="3">
    <source>
        <dbReference type="ARBA" id="ARBA00022723"/>
    </source>
</evidence>
<organism evidence="8">
    <name type="scientific">marine metagenome</name>
    <dbReference type="NCBI Taxonomy" id="408172"/>
    <lineage>
        <taxon>unclassified sequences</taxon>
        <taxon>metagenomes</taxon>
        <taxon>ecological metagenomes</taxon>
    </lineage>
</organism>
<protein>
    <recommendedName>
        <fullName evidence="7">Survival protein SurE-like phosphatase/nucleotidase domain-containing protein</fullName>
    </recommendedName>
</protein>
<proteinExistence type="inferred from homology"/>